<gene>
    <name evidence="2" type="ORF">PACILC2_41240</name>
</gene>
<protein>
    <recommendedName>
        <fullName evidence="1">ATPase BadF/BadG/BcrA/BcrD type domain-containing protein</fullName>
    </recommendedName>
</protein>
<organism evidence="2 3">
    <name type="scientific">Paenibacillus cisolokensis</name>
    <dbReference type="NCBI Taxonomy" id="1658519"/>
    <lineage>
        <taxon>Bacteria</taxon>
        <taxon>Bacillati</taxon>
        <taxon>Bacillota</taxon>
        <taxon>Bacilli</taxon>
        <taxon>Bacillales</taxon>
        <taxon>Paenibacillaceae</taxon>
        <taxon>Paenibacillus</taxon>
    </lineage>
</organism>
<feature type="domain" description="ATPase BadF/BadG/BcrA/BcrD type" evidence="1">
    <location>
        <begin position="6"/>
        <end position="252"/>
    </location>
</feature>
<dbReference type="EMBL" id="BOVJ01000139">
    <property type="protein sequence ID" value="GIQ65556.1"/>
    <property type="molecule type" value="Genomic_DNA"/>
</dbReference>
<dbReference type="Pfam" id="PF01869">
    <property type="entry name" value="BcrAD_BadFG"/>
    <property type="match status" value="1"/>
</dbReference>
<dbReference type="PANTHER" id="PTHR43190">
    <property type="entry name" value="N-ACETYL-D-GLUCOSAMINE KINASE"/>
    <property type="match status" value="1"/>
</dbReference>
<keyword evidence="3" id="KW-1185">Reference proteome</keyword>
<comment type="caution">
    <text evidence="2">The sequence shown here is derived from an EMBL/GenBank/DDBJ whole genome shotgun (WGS) entry which is preliminary data.</text>
</comment>
<dbReference type="RefSeq" id="WP_213530063.1">
    <property type="nucleotide sequence ID" value="NZ_BOVJ01000139.1"/>
</dbReference>
<evidence type="ECO:0000313" key="2">
    <source>
        <dbReference type="EMBL" id="GIQ65556.1"/>
    </source>
</evidence>
<name>A0ABQ4NBF9_9BACL</name>
<dbReference type="SUPFAM" id="SSF53067">
    <property type="entry name" value="Actin-like ATPase domain"/>
    <property type="match status" value="2"/>
</dbReference>
<dbReference type="InterPro" id="IPR052519">
    <property type="entry name" value="Euk-type_GlcNAc_Kinase"/>
</dbReference>
<evidence type="ECO:0000259" key="1">
    <source>
        <dbReference type="Pfam" id="PF01869"/>
    </source>
</evidence>
<dbReference type="Gene3D" id="3.30.420.40">
    <property type="match status" value="2"/>
</dbReference>
<dbReference type="CDD" id="cd24007">
    <property type="entry name" value="ASKHA_NBD_eukNAGK-like"/>
    <property type="match status" value="1"/>
</dbReference>
<proteinExistence type="predicted"/>
<reference evidence="2 3" key="1">
    <citation type="submission" date="2021-04" db="EMBL/GenBank/DDBJ databases">
        <title>Draft genome sequence of Paenibacillus cisolokensis, LC2-13A.</title>
        <authorList>
            <person name="Uke A."/>
            <person name="Chhe C."/>
            <person name="Baramee S."/>
            <person name="Kosugi A."/>
        </authorList>
    </citation>
    <scope>NUCLEOTIDE SEQUENCE [LARGE SCALE GENOMIC DNA]</scope>
    <source>
        <strain evidence="2 3">LC2-13A</strain>
    </source>
</reference>
<dbReference type="PANTHER" id="PTHR43190:SF3">
    <property type="entry name" value="N-ACETYL-D-GLUCOSAMINE KINASE"/>
    <property type="match status" value="1"/>
</dbReference>
<evidence type="ECO:0000313" key="3">
    <source>
        <dbReference type="Proteomes" id="UP000680304"/>
    </source>
</evidence>
<dbReference type="InterPro" id="IPR002731">
    <property type="entry name" value="ATPase_BadF"/>
</dbReference>
<sequence length="365" mass="37523">MRYVAGADGGGTKTAVTVADETGAVVGTFDAGPLNYNGQDEAGFAATIRDVCRGIAERCGELDACVQLCVGAAGISNPAVSGLLTARLRENGYRGGLILAGDHETALCGAHEGLHGIILIAGTGSICYGRHPSGLTHRAGGFGHLIDDEGSGYSIGRDILSAVVRSADGREAPGILTELVYERLQIGSVGELIGFVYDKRTGKKDIAALAPLLSVACEALDAAALRIADKNAAALAELAFAVIGRMEAAEAERSGSGAMCEAEGAERSGSGAMCEAEGAERGETGAACEAGESERRWPAPFRREIALAGSVLARNRRVREAVVSRIAGSHPGWRCIDPKRDASYGAMLLALEALRSPSGGGEGKR</sequence>
<dbReference type="InterPro" id="IPR043129">
    <property type="entry name" value="ATPase_NBD"/>
</dbReference>
<accession>A0ABQ4NBF9</accession>
<dbReference type="Proteomes" id="UP000680304">
    <property type="component" value="Unassembled WGS sequence"/>
</dbReference>